<comment type="caution">
    <text evidence="3">The sequence shown here is derived from an EMBL/GenBank/DDBJ whole genome shotgun (WGS) entry which is preliminary data.</text>
</comment>
<feature type="non-terminal residue" evidence="3">
    <location>
        <position position="1"/>
    </location>
</feature>
<keyword evidence="1" id="KW-0233">DNA recombination</keyword>
<gene>
    <name evidence="3" type="ORF">BB560_003381</name>
</gene>
<dbReference type="OrthoDB" id="2400069at2759"/>
<dbReference type="Gene3D" id="1.10.443.10">
    <property type="entry name" value="Intergrase catalytic core"/>
    <property type="match status" value="1"/>
</dbReference>
<dbReference type="AlphaFoldDB" id="A0A2T9ZC48"/>
<feature type="region of interest" description="Disordered" evidence="2">
    <location>
        <begin position="524"/>
        <end position="544"/>
    </location>
</feature>
<keyword evidence="4" id="KW-1185">Reference proteome</keyword>
<proteinExistence type="predicted"/>
<dbReference type="InterPro" id="IPR011010">
    <property type="entry name" value="DNA_brk_join_enz"/>
</dbReference>
<feature type="compositionally biased region" description="Polar residues" evidence="2">
    <location>
        <begin position="524"/>
        <end position="536"/>
    </location>
</feature>
<feature type="region of interest" description="Disordered" evidence="2">
    <location>
        <begin position="132"/>
        <end position="153"/>
    </location>
</feature>
<feature type="compositionally biased region" description="Polar residues" evidence="2">
    <location>
        <begin position="132"/>
        <end position="142"/>
    </location>
</feature>
<dbReference type="STRING" id="133381.A0A2T9ZC48"/>
<reference evidence="3 4" key="1">
    <citation type="journal article" date="2018" name="MBio">
        <title>Comparative Genomics Reveals the Core Gene Toolbox for the Fungus-Insect Symbiosis.</title>
        <authorList>
            <person name="Wang Y."/>
            <person name="Stata M."/>
            <person name="Wang W."/>
            <person name="Stajich J.E."/>
            <person name="White M.M."/>
            <person name="Moncalvo J.M."/>
        </authorList>
    </citation>
    <scope>NUCLEOTIDE SEQUENCE [LARGE SCALE GENOMIC DNA]</scope>
    <source>
        <strain evidence="3 4">SC-DP-2</strain>
    </source>
</reference>
<dbReference type="PANTHER" id="PTHR35617">
    <property type="entry name" value="PHAGE_INTEGRASE DOMAIN-CONTAINING PROTEIN"/>
    <property type="match status" value="1"/>
</dbReference>
<dbReference type="Proteomes" id="UP000245609">
    <property type="component" value="Unassembled WGS sequence"/>
</dbReference>
<evidence type="ECO:0000256" key="1">
    <source>
        <dbReference type="ARBA" id="ARBA00023172"/>
    </source>
</evidence>
<evidence type="ECO:0000256" key="2">
    <source>
        <dbReference type="SAM" id="MobiDB-lite"/>
    </source>
</evidence>
<name>A0A2T9ZC48_9FUNG</name>
<dbReference type="SUPFAM" id="SSF56349">
    <property type="entry name" value="DNA breaking-rejoining enzymes"/>
    <property type="match status" value="1"/>
</dbReference>
<dbReference type="GO" id="GO:0015074">
    <property type="term" value="P:DNA integration"/>
    <property type="evidence" value="ECO:0007669"/>
    <property type="project" value="InterPro"/>
</dbReference>
<dbReference type="EMBL" id="MBFS01000577">
    <property type="protein sequence ID" value="PVV02173.1"/>
    <property type="molecule type" value="Genomic_DNA"/>
</dbReference>
<organism evidence="3 4">
    <name type="scientific">Smittium megazygosporum</name>
    <dbReference type="NCBI Taxonomy" id="133381"/>
    <lineage>
        <taxon>Eukaryota</taxon>
        <taxon>Fungi</taxon>
        <taxon>Fungi incertae sedis</taxon>
        <taxon>Zoopagomycota</taxon>
        <taxon>Kickxellomycotina</taxon>
        <taxon>Harpellomycetes</taxon>
        <taxon>Harpellales</taxon>
        <taxon>Legeriomycetaceae</taxon>
        <taxon>Smittium</taxon>
    </lineage>
</organism>
<dbReference type="GO" id="GO:0006310">
    <property type="term" value="P:DNA recombination"/>
    <property type="evidence" value="ECO:0007669"/>
    <property type="project" value="UniProtKB-KW"/>
</dbReference>
<sequence>QYHNVGICQEVWRYIVNQTIGYSGADLTILLDTGTRPQVTYVPSVLNPANAPNRLTAQTEWTISTETFLKVQKKYGRFDVDLFASAKNTKVSKYYKNNSEDQEGEIDGNNNNSILGISSMVSRPMQTVNKTAEHATSISNSTRSKKRKISSPEKQIVENDSLEHQRNTLKNQGLADTAIKIIMSDARNAKRNKLYGLIQQKFMNWREKMGLTGKICSSEIVNYLAEKIAKDKLSASTIKTYKSEITRTPCYLSFFNAIQDLTVIDYAKPKFDITPAINQIRTWGITENLNLRQLTTKLCWLLSICGFLRSSDIHRIDDSQTTITDELVRFVIIGPKEKRKGSAIIKPCEIKRHTDIILCPVHTYKVYRARVGPIECKQKHPYLQSTNREMLLRHINDFSKPLSVDSITRYIHILSELIERPPNSRIPKTRVLGASMAANAGVSPNDIVTHAFWSNYYMFDTYYVPPTHTNNSQCSKFDDIQTQHLKTFESFLESNLRQTLLLNSKQKLQNYLNIYSAKLSGAATNKVRNSPGSNQRPPGARLPEESKDYNVKLFF</sequence>
<accession>A0A2T9ZC48</accession>
<dbReference type="GO" id="GO:0003677">
    <property type="term" value="F:DNA binding"/>
    <property type="evidence" value="ECO:0007669"/>
    <property type="project" value="InterPro"/>
</dbReference>
<dbReference type="PANTHER" id="PTHR35617:SF3">
    <property type="entry name" value="CORE-BINDING (CB) DOMAIN-CONTAINING PROTEIN"/>
    <property type="match status" value="1"/>
</dbReference>
<evidence type="ECO:0000313" key="4">
    <source>
        <dbReference type="Proteomes" id="UP000245609"/>
    </source>
</evidence>
<evidence type="ECO:0000313" key="3">
    <source>
        <dbReference type="EMBL" id="PVV02173.1"/>
    </source>
</evidence>
<dbReference type="InterPro" id="IPR013762">
    <property type="entry name" value="Integrase-like_cat_sf"/>
</dbReference>
<protein>
    <submittedName>
        <fullName evidence="3">Uncharacterized protein</fullName>
    </submittedName>
</protein>